<feature type="chain" id="PRO_5046373145" evidence="2">
    <location>
        <begin position="24"/>
        <end position="143"/>
    </location>
</feature>
<evidence type="ECO:0000313" key="3">
    <source>
        <dbReference type="EMBL" id="QOW21576.1"/>
    </source>
</evidence>
<evidence type="ECO:0000256" key="1">
    <source>
        <dbReference type="SAM" id="MobiDB-lite"/>
    </source>
</evidence>
<feature type="compositionally biased region" description="Basic and acidic residues" evidence="1">
    <location>
        <begin position="72"/>
        <end position="86"/>
    </location>
</feature>
<organism evidence="3 4">
    <name type="scientific">Novilysobacter avium</name>
    <dbReference type="NCBI Taxonomy" id="2781023"/>
    <lineage>
        <taxon>Bacteria</taxon>
        <taxon>Pseudomonadati</taxon>
        <taxon>Pseudomonadota</taxon>
        <taxon>Gammaproteobacteria</taxon>
        <taxon>Lysobacterales</taxon>
        <taxon>Lysobacteraceae</taxon>
        <taxon>Novilysobacter</taxon>
    </lineage>
</organism>
<feature type="region of interest" description="Disordered" evidence="1">
    <location>
        <begin position="48"/>
        <end position="90"/>
    </location>
</feature>
<keyword evidence="4" id="KW-1185">Reference proteome</keyword>
<accession>A0A7S6UJQ9</accession>
<protein>
    <submittedName>
        <fullName evidence="3">DUF3106 domain-containing protein</fullName>
    </submittedName>
</protein>
<feature type="compositionally biased region" description="Basic and acidic residues" evidence="1">
    <location>
        <begin position="114"/>
        <end position="129"/>
    </location>
</feature>
<gene>
    <name evidence="3" type="ORF">INQ42_10050</name>
</gene>
<name>A0A7S6UJQ9_9GAMM</name>
<dbReference type="Proteomes" id="UP000593932">
    <property type="component" value="Chromosome"/>
</dbReference>
<feature type="compositionally biased region" description="Basic and acidic residues" evidence="1">
    <location>
        <begin position="48"/>
        <end position="60"/>
    </location>
</feature>
<evidence type="ECO:0000313" key="4">
    <source>
        <dbReference type="Proteomes" id="UP000593932"/>
    </source>
</evidence>
<reference evidence="3 4" key="1">
    <citation type="submission" date="2020-10" db="EMBL/GenBank/DDBJ databases">
        <title>complete genome sequencing of Lysobacter sp. H23M41.</title>
        <authorList>
            <person name="Bae J.-W."/>
            <person name="Lee S.-Y."/>
        </authorList>
    </citation>
    <scope>NUCLEOTIDE SEQUENCE [LARGE SCALE GENOMIC DNA]</scope>
    <source>
        <strain evidence="3 4">H23M41</strain>
    </source>
</reference>
<proteinExistence type="predicted"/>
<dbReference type="RefSeq" id="WP_194034141.1">
    <property type="nucleotide sequence ID" value="NZ_CP063657.1"/>
</dbReference>
<sequence length="143" mass="16777">MNRPLRLTFLTVLAAAVCMPAMASEPTMPEWDQLSAETRATLIAPMRERWNSQPDGREQMLQRAQRWSEMTPEQRGKARHGMDRWHHMSPAQRLEARALYSRMRGMDPDARKALREQWRRMTPEQRKAWVEANPAPESGDRPR</sequence>
<feature type="signal peptide" evidence="2">
    <location>
        <begin position="1"/>
        <end position="23"/>
    </location>
</feature>
<feature type="region of interest" description="Disordered" evidence="1">
    <location>
        <begin position="114"/>
        <end position="143"/>
    </location>
</feature>
<dbReference type="Pfam" id="PF11304">
    <property type="entry name" value="DUF3106"/>
    <property type="match status" value="1"/>
</dbReference>
<keyword evidence="2" id="KW-0732">Signal</keyword>
<dbReference type="InterPro" id="IPR021455">
    <property type="entry name" value="DUF3106"/>
</dbReference>
<dbReference type="EMBL" id="CP063657">
    <property type="protein sequence ID" value="QOW21576.1"/>
    <property type="molecule type" value="Genomic_DNA"/>
</dbReference>
<evidence type="ECO:0000256" key="2">
    <source>
        <dbReference type="SAM" id="SignalP"/>
    </source>
</evidence>